<dbReference type="SUPFAM" id="SSF56059">
    <property type="entry name" value="Glutathione synthetase ATP-binding domain-like"/>
    <property type="match status" value="1"/>
</dbReference>
<evidence type="ECO:0000259" key="2">
    <source>
        <dbReference type="PROSITE" id="PS50975"/>
    </source>
</evidence>
<accession>A0A1M6TFH9</accession>
<dbReference type="AlphaFoldDB" id="A0A1M6TFH9"/>
<proteinExistence type="predicted"/>
<name>A0A1M6TFH9_PSETH</name>
<dbReference type="Gene3D" id="3.30.1490.20">
    <property type="entry name" value="ATP-grasp fold, A domain"/>
    <property type="match status" value="1"/>
</dbReference>
<organism evidence="3 4">
    <name type="scientific">Pseudonocardia thermophila</name>
    <dbReference type="NCBI Taxonomy" id="1848"/>
    <lineage>
        <taxon>Bacteria</taxon>
        <taxon>Bacillati</taxon>
        <taxon>Actinomycetota</taxon>
        <taxon>Actinomycetes</taxon>
        <taxon>Pseudonocardiales</taxon>
        <taxon>Pseudonocardiaceae</taxon>
        <taxon>Pseudonocardia</taxon>
    </lineage>
</organism>
<dbReference type="GO" id="GO:0046872">
    <property type="term" value="F:metal ion binding"/>
    <property type="evidence" value="ECO:0007669"/>
    <property type="project" value="InterPro"/>
</dbReference>
<dbReference type="STRING" id="1848.SAMN05443637_1087"/>
<dbReference type="InterPro" id="IPR013815">
    <property type="entry name" value="ATP_grasp_subdomain_1"/>
</dbReference>
<evidence type="ECO:0000313" key="4">
    <source>
        <dbReference type="Proteomes" id="UP000184363"/>
    </source>
</evidence>
<dbReference type="Gene3D" id="3.30.470.20">
    <property type="entry name" value="ATP-grasp fold, B domain"/>
    <property type="match status" value="1"/>
</dbReference>
<dbReference type="EMBL" id="FRAP01000008">
    <property type="protein sequence ID" value="SHK55634.1"/>
    <property type="molecule type" value="Genomic_DNA"/>
</dbReference>
<keyword evidence="1" id="KW-0067">ATP-binding</keyword>
<evidence type="ECO:0000256" key="1">
    <source>
        <dbReference type="PROSITE-ProRule" id="PRU00409"/>
    </source>
</evidence>
<sequence length="401" mass="45129">MPMTRPPAILLGGDTNALSIARSLGAAGVRVYTIGVAPFVERSKWVTPLPVPRQGRNGRRPEDIWAEWLLGPEAEHLAGSVVMATSDVGITAIAHHRPALLGRYRLDVSDVDAQLAMLDKLATYEAARAGGVPTPLFWRVDSAEDLQKWRDELVYPLIVKPLLSHEYKEKFPGVTKFRLVHDWEELQHGYRELADAGLAVMLVEKIPGGDELLCSYTTYIDETGTPTFDYTKRMVRRNPPNEGLGCYHVTDDVPEVKELSLQLIKHTGLRGLAVIEFVRDLRDGRLKLIECNARFSAALPLTVASGLDLPLHVYLRILGERHELPHTYPYGKRLLYPIDDFRSFLALRRAGKLTFGQWVRSLMHPQTFPVWSPRDPMPAFARGFQRARSGLRKFVTGRLGR</sequence>
<keyword evidence="1" id="KW-0547">Nucleotide-binding</keyword>
<dbReference type="GO" id="GO:0005524">
    <property type="term" value="F:ATP binding"/>
    <property type="evidence" value="ECO:0007669"/>
    <property type="project" value="UniProtKB-UniRule"/>
</dbReference>
<protein>
    <submittedName>
        <fullName evidence="3">Predicted ATP-dependent carboligase, ATP-grasp superfamily</fullName>
    </submittedName>
</protein>
<dbReference type="InterPro" id="IPR011761">
    <property type="entry name" value="ATP-grasp"/>
</dbReference>
<dbReference type="Proteomes" id="UP000184363">
    <property type="component" value="Unassembled WGS sequence"/>
</dbReference>
<feature type="domain" description="ATP-grasp" evidence="2">
    <location>
        <begin position="124"/>
        <end position="318"/>
    </location>
</feature>
<gene>
    <name evidence="3" type="ORF">SAMN05443637_1087</name>
</gene>
<reference evidence="3 4" key="1">
    <citation type="submission" date="2016-11" db="EMBL/GenBank/DDBJ databases">
        <authorList>
            <person name="Jaros S."/>
            <person name="Januszkiewicz K."/>
            <person name="Wedrychowicz H."/>
        </authorList>
    </citation>
    <scope>NUCLEOTIDE SEQUENCE [LARGE SCALE GENOMIC DNA]</scope>
    <source>
        <strain evidence="3 4">DSM 43832</strain>
    </source>
</reference>
<keyword evidence="3" id="KW-0436">Ligase</keyword>
<keyword evidence="4" id="KW-1185">Reference proteome</keyword>
<dbReference type="GO" id="GO:0016874">
    <property type="term" value="F:ligase activity"/>
    <property type="evidence" value="ECO:0007669"/>
    <property type="project" value="UniProtKB-KW"/>
</dbReference>
<evidence type="ECO:0000313" key="3">
    <source>
        <dbReference type="EMBL" id="SHK55634.1"/>
    </source>
</evidence>
<dbReference type="PROSITE" id="PS50975">
    <property type="entry name" value="ATP_GRASP"/>
    <property type="match status" value="1"/>
</dbReference>